<reference evidence="2 3" key="1">
    <citation type="submission" date="2017-02" db="EMBL/GenBank/DDBJ databases">
        <title>Comparative genomic analysis of Brazilian Leptospira kirschneri strains of different serogroups.</title>
        <authorList>
            <person name="Moreno L.Z."/>
            <person name="Miraglia F."/>
            <person name="Kremer F.S."/>
            <person name="Eslabao M.R."/>
            <person name="Lilenbaum W."/>
            <person name="Dellagostin O.A."/>
            <person name="Moreno A.M."/>
        </authorList>
    </citation>
    <scope>NUCLEOTIDE SEQUENCE [LARGE SCALE GENOMIC DNA]</scope>
    <source>
        <strain evidence="2 3">M110/06</strain>
    </source>
</reference>
<proteinExistence type="predicted"/>
<accession>A0A1T1DIV3</accession>
<dbReference type="InterPro" id="IPR012336">
    <property type="entry name" value="Thioredoxin-like_fold"/>
</dbReference>
<dbReference type="SUPFAM" id="SSF52833">
    <property type="entry name" value="Thioredoxin-like"/>
    <property type="match status" value="1"/>
</dbReference>
<dbReference type="Pfam" id="PF13905">
    <property type="entry name" value="Thioredoxin_8"/>
    <property type="match status" value="1"/>
</dbReference>
<dbReference type="EMBL" id="MVIT01000074">
    <property type="protein sequence ID" value="OOV40784.1"/>
    <property type="molecule type" value="Genomic_DNA"/>
</dbReference>
<evidence type="ECO:0000259" key="1">
    <source>
        <dbReference type="Pfam" id="PF13905"/>
    </source>
</evidence>
<name>A0A1T1DIV3_9LEPT</name>
<sequence length="185" mass="21711">MYKYPKKKTSMEFFVKFFYKKYIFLIFILPLDATFSEPLDNFAFYNLKEERVVLSDFLKKFSAKDILILNFTGSRCKPCKEQVPILLDLVKRTNIEVAGRWKLFFWIVFVGDDFQTGKEYSNLLNLSNNAETMVDPLSSSYKQVKIVGLPAVFILNSQREILLKTEGYNQSGMNDLKKFLSSWRK</sequence>
<dbReference type="AlphaFoldDB" id="A0A1T1DIV3"/>
<evidence type="ECO:0000313" key="3">
    <source>
        <dbReference type="Proteomes" id="UP000191008"/>
    </source>
</evidence>
<dbReference type="InterPro" id="IPR036249">
    <property type="entry name" value="Thioredoxin-like_sf"/>
</dbReference>
<comment type="caution">
    <text evidence="2">The sequence shown here is derived from an EMBL/GenBank/DDBJ whole genome shotgun (WGS) entry which is preliminary data.</text>
</comment>
<dbReference type="Gene3D" id="3.40.30.10">
    <property type="entry name" value="Glutaredoxin"/>
    <property type="match status" value="1"/>
</dbReference>
<feature type="domain" description="Thioredoxin-like fold" evidence="1">
    <location>
        <begin position="65"/>
        <end position="161"/>
    </location>
</feature>
<protein>
    <recommendedName>
        <fullName evidence="1">Thioredoxin-like fold domain-containing protein</fullName>
    </recommendedName>
</protein>
<gene>
    <name evidence="2" type="ORF">B1J93_15525</name>
</gene>
<evidence type="ECO:0000313" key="2">
    <source>
        <dbReference type="EMBL" id="OOV40784.1"/>
    </source>
</evidence>
<organism evidence="2 3">
    <name type="scientific">Leptospira kirschneri serovar Pomona</name>
    <dbReference type="NCBI Taxonomy" id="561005"/>
    <lineage>
        <taxon>Bacteria</taxon>
        <taxon>Pseudomonadati</taxon>
        <taxon>Spirochaetota</taxon>
        <taxon>Spirochaetia</taxon>
        <taxon>Leptospirales</taxon>
        <taxon>Leptospiraceae</taxon>
        <taxon>Leptospira</taxon>
    </lineage>
</organism>
<dbReference type="Proteomes" id="UP000191008">
    <property type="component" value="Unassembled WGS sequence"/>
</dbReference>